<keyword evidence="2" id="KW-0472">Membrane</keyword>
<organism evidence="3 4">
    <name type="scientific">Thermasporomyces composti</name>
    <dbReference type="NCBI Taxonomy" id="696763"/>
    <lineage>
        <taxon>Bacteria</taxon>
        <taxon>Bacillati</taxon>
        <taxon>Actinomycetota</taxon>
        <taxon>Actinomycetes</taxon>
        <taxon>Propionibacteriales</taxon>
        <taxon>Nocardioidaceae</taxon>
        <taxon>Thermasporomyces</taxon>
    </lineage>
</organism>
<dbReference type="AlphaFoldDB" id="A0A3D9V1Y2"/>
<protein>
    <submittedName>
        <fullName evidence="3">Uncharacterized protein</fullName>
    </submittedName>
</protein>
<evidence type="ECO:0000313" key="3">
    <source>
        <dbReference type="EMBL" id="REF35792.1"/>
    </source>
</evidence>
<dbReference type="Proteomes" id="UP000256485">
    <property type="component" value="Unassembled WGS sequence"/>
</dbReference>
<feature type="compositionally biased region" description="Basic and acidic residues" evidence="1">
    <location>
        <begin position="401"/>
        <end position="415"/>
    </location>
</feature>
<evidence type="ECO:0000256" key="1">
    <source>
        <dbReference type="SAM" id="MobiDB-lite"/>
    </source>
</evidence>
<keyword evidence="2" id="KW-0812">Transmembrane</keyword>
<gene>
    <name evidence="3" type="ORF">DFJ64_1183</name>
</gene>
<evidence type="ECO:0000256" key="2">
    <source>
        <dbReference type="SAM" id="Phobius"/>
    </source>
</evidence>
<feature type="region of interest" description="Disordered" evidence="1">
    <location>
        <begin position="204"/>
        <end position="224"/>
    </location>
</feature>
<keyword evidence="2" id="KW-1133">Transmembrane helix</keyword>
<comment type="caution">
    <text evidence="3">The sequence shown here is derived from an EMBL/GenBank/DDBJ whole genome shotgun (WGS) entry which is preliminary data.</text>
</comment>
<keyword evidence="4" id="KW-1185">Reference proteome</keyword>
<evidence type="ECO:0000313" key="4">
    <source>
        <dbReference type="Proteomes" id="UP000256485"/>
    </source>
</evidence>
<reference evidence="3 4" key="1">
    <citation type="submission" date="2018-08" db="EMBL/GenBank/DDBJ databases">
        <title>Sequencing the genomes of 1000 actinobacteria strains.</title>
        <authorList>
            <person name="Klenk H.-P."/>
        </authorList>
    </citation>
    <scope>NUCLEOTIDE SEQUENCE [LARGE SCALE GENOMIC DNA]</scope>
    <source>
        <strain evidence="3 4">DSM 22891</strain>
    </source>
</reference>
<feature type="region of interest" description="Disordered" evidence="1">
    <location>
        <begin position="1"/>
        <end position="22"/>
    </location>
</feature>
<sequence>MTAAMELASMETRDPAPRGRPESWVRRTAVAGIGAVVITALTASPVAADPNDVTDETWASRAAAHSLYLTAGGEIAGAEGYVAVHDGATEIVRGVTTPELPLISQQPFAMVGVLGQHAFASETGIAAACAGVVSRGGTVRVGADSGCLASGEGTIRISLGTLDHLGLGALVGGERPELPDLPVPVPGSPEAPVAEIPDIPVPRFATSEDSDLQRPRDDGTLPDLELPDLTELALPKLPSVELAVVGSAITARCLATPTKVDGATDIAHARVVAIVGDHQIPLADLPPEGLTLSLDQLLVALQNHLPGEVSVVLDQILLALPTEKLDDVRLLTIQVDARAQATGQITVTALGVETAYPGLFDLALGTVTCATNRLAPPRKFPEAGPRTFAGANGSDEAAVTSDERAEPSAARHESVAKGATGGHSTAMRRTAEGDTAERDAIASAELAPAASGSPVVPVGAGLVLAVVLAGAGVAFAKLRPRRDQS</sequence>
<feature type="transmembrane region" description="Helical" evidence="2">
    <location>
        <begin position="455"/>
        <end position="476"/>
    </location>
</feature>
<dbReference type="EMBL" id="QTUC01000001">
    <property type="protein sequence ID" value="REF35792.1"/>
    <property type="molecule type" value="Genomic_DNA"/>
</dbReference>
<proteinExistence type="predicted"/>
<dbReference type="RefSeq" id="WP_147304611.1">
    <property type="nucleotide sequence ID" value="NZ_QTUC01000001.1"/>
</dbReference>
<name>A0A3D9V1Y2_THECX</name>
<dbReference type="OrthoDB" id="9803233at2"/>
<feature type="region of interest" description="Disordered" evidence="1">
    <location>
        <begin position="375"/>
        <end position="437"/>
    </location>
</feature>
<feature type="compositionally biased region" description="Basic and acidic residues" evidence="1">
    <location>
        <begin position="11"/>
        <end position="22"/>
    </location>
</feature>
<accession>A0A3D9V1Y2</accession>